<dbReference type="PROSITE" id="PS50995">
    <property type="entry name" value="HTH_MARR_2"/>
    <property type="match status" value="1"/>
</dbReference>
<dbReference type="Proteomes" id="UP000051888">
    <property type="component" value="Unassembled WGS sequence"/>
</dbReference>
<evidence type="ECO:0000313" key="3">
    <source>
        <dbReference type="EMBL" id="KQL51502.1"/>
    </source>
</evidence>
<accession>A0A0Q3TBM6</accession>
<protein>
    <submittedName>
        <fullName evidence="3">MarR family transcriptional regulator</fullName>
    </submittedName>
</protein>
<feature type="domain" description="HTH marR-type" evidence="2">
    <location>
        <begin position="12"/>
        <end position="145"/>
    </location>
</feature>
<dbReference type="EMBL" id="LJJC01000006">
    <property type="protein sequence ID" value="KQL51502.1"/>
    <property type="molecule type" value="Genomic_DNA"/>
</dbReference>
<dbReference type="GO" id="GO:0003677">
    <property type="term" value="F:DNA binding"/>
    <property type="evidence" value="ECO:0007669"/>
    <property type="project" value="UniProtKB-KW"/>
</dbReference>
<gene>
    <name evidence="3" type="ORF">AN964_21340</name>
</gene>
<dbReference type="AlphaFoldDB" id="A0A0Q3TBM6"/>
<keyword evidence="1" id="KW-0238">DNA-binding</keyword>
<dbReference type="GO" id="GO:0006950">
    <property type="term" value="P:response to stress"/>
    <property type="evidence" value="ECO:0007669"/>
    <property type="project" value="TreeGrafter"/>
</dbReference>
<dbReference type="GO" id="GO:0003700">
    <property type="term" value="F:DNA-binding transcription factor activity"/>
    <property type="evidence" value="ECO:0007669"/>
    <property type="project" value="InterPro"/>
</dbReference>
<sequence>MFFCIRGESGLKEDVLQLIEYEIALLVRLTTAHSPKLGSLDRSEYLLLSELEKKSPLAINALADKLLLNLSTASRQVAALESKKYIRRFPDSQNGRISLVELTDEGKEILHKVQQARYAAYKEMLHDWSEDQLKQLEGNLSRLNQDFKSWRK</sequence>
<dbReference type="SMART" id="SM00347">
    <property type="entry name" value="HTH_MARR"/>
    <property type="match status" value="1"/>
</dbReference>
<dbReference type="InterPro" id="IPR036388">
    <property type="entry name" value="WH-like_DNA-bd_sf"/>
</dbReference>
<dbReference type="PANTHER" id="PTHR33164">
    <property type="entry name" value="TRANSCRIPTIONAL REGULATOR, MARR FAMILY"/>
    <property type="match status" value="1"/>
</dbReference>
<reference evidence="3 4" key="1">
    <citation type="submission" date="2015-09" db="EMBL/GenBank/DDBJ databases">
        <title>Genome sequencing project for genomic taxonomy and phylogenomics of Bacillus-like bacteria.</title>
        <authorList>
            <person name="Liu B."/>
            <person name="Wang J."/>
            <person name="Zhu Y."/>
            <person name="Liu G."/>
            <person name="Chen Q."/>
            <person name="Chen Z."/>
            <person name="Lan J."/>
            <person name="Che J."/>
            <person name="Ge C."/>
            <person name="Shi H."/>
            <person name="Pan Z."/>
            <person name="Liu X."/>
        </authorList>
    </citation>
    <scope>NUCLEOTIDE SEQUENCE [LARGE SCALE GENOMIC DNA]</scope>
    <source>
        <strain evidence="3 4">LMG 18435</strain>
    </source>
</reference>
<dbReference type="InterPro" id="IPR000835">
    <property type="entry name" value="HTH_MarR-typ"/>
</dbReference>
<dbReference type="InterPro" id="IPR036390">
    <property type="entry name" value="WH_DNA-bd_sf"/>
</dbReference>
<dbReference type="STRING" id="157838.AN964_21340"/>
<proteinExistence type="predicted"/>
<organism evidence="3 4">
    <name type="scientific">Heyndrickxia shackletonii</name>
    <dbReference type="NCBI Taxonomy" id="157838"/>
    <lineage>
        <taxon>Bacteria</taxon>
        <taxon>Bacillati</taxon>
        <taxon>Bacillota</taxon>
        <taxon>Bacilli</taxon>
        <taxon>Bacillales</taxon>
        <taxon>Bacillaceae</taxon>
        <taxon>Heyndrickxia</taxon>
    </lineage>
</organism>
<dbReference type="PANTHER" id="PTHR33164:SF57">
    <property type="entry name" value="MARR-FAMILY TRANSCRIPTIONAL REGULATOR"/>
    <property type="match status" value="1"/>
</dbReference>
<dbReference type="InterPro" id="IPR039422">
    <property type="entry name" value="MarR/SlyA-like"/>
</dbReference>
<dbReference type="PATRIC" id="fig|157838.3.peg.4688"/>
<dbReference type="Gene3D" id="1.10.10.10">
    <property type="entry name" value="Winged helix-like DNA-binding domain superfamily/Winged helix DNA-binding domain"/>
    <property type="match status" value="1"/>
</dbReference>
<evidence type="ECO:0000313" key="4">
    <source>
        <dbReference type="Proteomes" id="UP000051888"/>
    </source>
</evidence>
<evidence type="ECO:0000259" key="2">
    <source>
        <dbReference type="PROSITE" id="PS50995"/>
    </source>
</evidence>
<name>A0A0Q3TBM6_9BACI</name>
<evidence type="ECO:0000256" key="1">
    <source>
        <dbReference type="ARBA" id="ARBA00023125"/>
    </source>
</evidence>
<comment type="caution">
    <text evidence="3">The sequence shown here is derived from an EMBL/GenBank/DDBJ whole genome shotgun (WGS) entry which is preliminary data.</text>
</comment>
<keyword evidence="4" id="KW-1185">Reference proteome</keyword>
<dbReference type="Pfam" id="PF01047">
    <property type="entry name" value="MarR"/>
    <property type="match status" value="1"/>
</dbReference>
<dbReference type="PRINTS" id="PR00598">
    <property type="entry name" value="HTHMARR"/>
</dbReference>
<dbReference type="SUPFAM" id="SSF46785">
    <property type="entry name" value="Winged helix' DNA-binding domain"/>
    <property type="match status" value="1"/>
</dbReference>